<comment type="caution">
    <text evidence="1">The sequence shown here is derived from an EMBL/GenBank/DDBJ whole genome shotgun (WGS) entry which is preliminary data.</text>
</comment>
<accession>A0A0N0WYB1</accession>
<dbReference type="AlphaFoldDB" id="A0A0N0WYB1"/>
<proteinExistence type="predicted"/>
<reference evidence="1 2" key="1">
    <citation type="submission" date="2018-08" db="EMBL/GenBank/DDBJ databases">
        <title>Recombination of ecologically and evolutionarily significant loci maintains genetic cohesion in the Pseudomonas syringae species complex.</title>
        <authorList>
            <person name="Dillon M."/>
            <person name="Thakur S."/>
            <person name="Almeida R.N.D."/>
            <person name="Weir B.S."/>
            <person name="Guttman D.S."/>
        </authorList>
    </citation>
    <scope>NUCLEOTIDE SEQUENCE [LARGE SCALE GENOMIC DNA]</scope>
    <source>
        <strain evidence="1 2">88_10</strain>
    </source>
</reference>
<dbReference type="EMBL" id="RBNL01004430">
    <property type="protein sequence ID" value="RML31958.1"/>
    <property type="molecule type" value="Genomic_DNA"/>
</dbReference>
<protein>
    <submittedName>
        <fullName evidence="1">Uncharacterized protein</fullName>
    </submittedName>
</protein>
<evidence type="ECO:0000313" key="1">
    <source>
        <dbReference type="EMBL" id="RML31958.1"/>
    </source>
</evidence>
<evidence type="ECO:0000313" key="2">
    <source>
        <dbReference type="Proteomes" id="UP000282378"/>
    </source>
</evidence>
<gene>
    <name evidence="1" type="ORF">APX70_100876</name>
</gene>
<organism evidence="1 2">
    <name type="scientific">Pseudomonas syringae pv. maculicola</name>
    <dbReference type="NCBI Taxonomy" id="59511"/>
    <lineage>
        <taxon>Bacteria</taxon>
        <taxon>Pseudomonadati</taxon>
        <taxon>Pseudomonadota</taxon>
        <taxon>Gammaproteobacteria</taxon>
        <taxon>Pseudomonadales</taxon>
        <taxon>Pseudomonadaceae</taxon>
        <taxon>Pseudomonas</taxon>
    </lineage>
</organism>
<dbReference type="Proteomes" id="UP000282378">
    <property type="component" value="Unassembled WGS sequence"/>
</dbReference>
<sequence>MPDAYPHNTIECSSKTVPALKDMQVALMKSRYTTASV</sequence>
<name>A0A0N0WYB1_PSEYM</name>